<proteinExistence type="predicted"/>
<keyword evidence="3" id="KW-1185">Reference proteome</keyword>
<evidence type="ECO:0000256" key="1">
    <source>
        <dbReference type="SAM" id="MobiDB-lite"/>
    </source>
</evidence>
<dbReference type="KEGG" id="kme:H0A61_00487"/>
<feature type="compositionally biased region" description="Basic and acidic residues" evidence="1">
    <location>
        <begin position="1"/>
        <end position="10"/>
    </location>
</feature>
<dbReference type="Proteomes" id="UP000662904">
    <property type="component" value="Chromosome"/>
</dbReference>
<evidence type="ECO:0000313" key="2">
    <source>
        <dbReference type="EMBL" id="QSQ08167.1"/>
    </source>
</evidence>
<protein>
    <submittedName>
        <fullName evidence="2">Uncharacterized protein</fullName>
    </submittedName>
</protein>
<dbReference type="EMBL" id="CP059066">
    <property type="protein sequence ID" value="QSQ08167.1"/>
    <property type="molecule type" value="Genomic_DNA"/>
</dbReference>
<feature type="compositionally biased region" description="Basic and acidic residues" evidence="1">
    <location>
        <begin position="19"/>
        <end position="29"/>
    </location>
</feature>
<gene>
    <name evidence="2" type="ORF">H0A61_00487</name>
</gene>
<organism evidence="2 3">
    <name type="scientific">Koleobacter methoxysyntrophicus</name>
    <dbReference type="NCBI Taxonomy" id="2751313"/>
    <lineage>
        <taxon>Bacteria</taxon>
        <taxon>Bacillati</taxon>
        <taxon>Bacillota</taxon>
        <taxon>Clostridia</taxon>
        <taxon>Koleobacterales</taxon>
        <taxon>Koleobacteraceae</taxon>
        <taxon>Koleobacter</taxon>
    </lineage>
</organism>
<accession>A0A8A0RL13</accession>
<evidence type="ECO:0000313" key="3">
    <source>
        <dbReference type="Proteomes" id="UP000662904"/>
    </source>
</evidence>
<reference evidence="2" key="1">
    <citation type="submission" date="2020-07" db="EMBL/GenBank/DDBJ databases">
        <title>Koleobacter methoxysyntrophicus gen. nov., sp. nov., a novel anaerobic bacterium isolated from deep subsurface oil field and proposal of Koleobacterales ord. nov. in the phylum Firmicutes.</title>
        <authorList>
            <person name="Sakamoto S."/>
            <person name="Tamaki H."/>
        </authorList>
    </citation>
    <scope>NUCLEOTIDE SEQUENCE</scope>
    <source>
        <strain evidence="2">NRmbB1</strain>
    </source>
</reference>
<dbReference type="AlphaFoldDB" id="A0A8A0RL13"/>
<sequence length="29" mass="3254">MVKKIVKDTIHSNGTGKSSFDKIDTEKVF</sequence>
<feature type="region of interest" description="Disordered" evidence="1">
    <location>
        <begin position="1"/>
        <end position="29"/>
    </location>
</feature>
<name>A0A8A0RL13_9FIRM</name>